<dbReference type="Proteomes" id="UP000278222">
    <property type="component" value="Unassembled WGS sequence"/>
</dbReference>
<dbReference type="PANTHER" id="PTHR44051:SF8">
    <property type="entry name" value="GLUTATHIONE S-TRANSFERASE GSTA"/>
    <property type="match status" value="1"/>
</dbReference>
<feature type="domain" description="GST N-terminal" evidence="4">
    <location>
        <begin position="1"/>
        <end position="81"/>
    </location>
</feature>
<comment type="caution">
    <text evidence="6">The sequence shown here is derived from an EMBL/GenBank/DDBJ whole genome shotgun (WGS) entry which is preliminary data.</text>
</comment>
<keyword evidence="7" id="KW-1185">Reference proteome</keyword>
<evidence type="ECO:0000256" key="2">
    <source>
        <dbReference type="ARBA" id="ARBA00022679"/>
    </source>
</evidence>
<proteinExistence type="inferred from homology"/>
<dbReference type="SFLD" id="SFLDG00358">
    <property type="entry name" value="Main_(cytGST)"/>
    <property type="match status" value="1"/>
</dbReference>
<keyword evidence="2 6" id="KW-0808">Transferase</keyword>
<evidence type="ECO:0000256" key="1">
    <source>
        <dbReference type="ARBA" id="ARBA00007409"/>
    </source>
</evidence>
<protein>
    <submittedName>
        <fullName evidence="6">Glutathione S-transferase</fullName>
    </submittedName>
</protein>
<organism evidence="6 7">
    <name type="scientific">Stella humosa</name>
    <dbReference type="NCBI Taxonomy" id="94"/>
    <lineage>
        <taxon>Bacteria</taxon>
        <taxon>Pseudomonadati</taxon>
        <taxon>Pseudomonadota</taxon>
        <taxon>Alphaproteobacteria</taxon>
        <taxon>Rhodospirillales</taxon>
        <taxon>Stellaceae</taxon>
        <taxon>Stella</taxon>
    </lineage>
</organism>
<dbReference type="PROSITE" id="PS50405">
    <property type="entry name" value="GST_CTER"/>
    <property type="match status" value="1"/>
</dbReference>
<dbReference type="InterPro" id="IPR040079">
    <property type="entry name" value="Glutathione_S-Trfase"/>
</dbReference>
<dbReference type="SFLD" id="SFLDG01150">
    <property type="entry name" value="Main.1:_Beta-like"/>
    <property type="match status" value="1"/>
</dbReference>
<dbReference type="FunFam" id="3.40.30.10:FF:000039">
    <property type="entry name" value="Glutathione S-transferase domain"/>
    <property type="match status" value="1"/>
</dbReference>
<dbReference type="InterPro" id="IPR036282">
    <property type="entry name" value="Glutathione-S-Trfase_C_sf"/>
</dbReference>
<dbReference type="CDD" id="cd03207">
    <property type="entry name" value="GST_C_8"/>
    <property type="match status" value="1"/>
</dbReference>
<dbReference type="Pfam" id="PF02798">
    <property type="entry name" value="GST_N"/>
    <property type="match status" value="1"/>
</dbReference>
<dbReference type="InterPro" id="IPR004046">
    <property type="entry name" value="GST_C"/>
</dbReference>
<dbReference type="OrthoDB" id="7583243at2"/>
<evidence type="ECO:0000259" key="4">
    <source>
        <dbReference type="PROSITE" id="PS50404"/>
    </source>
</evidence>
<reference evidence="6 7" key="1">
    <citation type="submission" date="2018-11" db="EMBL/GenBank/DDBJ databases">
        <title>Genomic Encyclopedia of Type Strains, Phase IV (KMG-IV): sequencing the most valuable type-strain genomes for metagenomic binning, comparative biology and taxonomic classification.</title>
        <authorList>
            <person name="Goeker M."/>
        </authorList>
    </citation>
    <scope>NUCLEOTIDE SEQUENCE [LARGE SCALE GENOMIC DNA]</scope>
    <source>
        <strain evidence="6 7">DSM 5900</strain>
    </source>
</reference>
<dbReference type="InterPro" id="IPR010987">
    <property type="entry name" value="Glutathione-S-Trfase_C-like"/>
</dbReference>
<dbReference type="CDD" id="cd03046">
    <property type="entry name" value="GST_N_GTT1_like"/>
    <property type="match status" value="1"/>
</dbReference>
<dbReference type="InterPro" id="IPR004045">
    <property type="entry name" value="Glutathione_S-Trfase_N"/>
</dbReference>
<comment type="similarity">
    <text evidence="1 3">Belongs to the GST superfamily.</text>
</comment>
<dbReference type="Pfam" id="PF00043">
    <property type="entry name" value="GST_C"/>
    <property type="match status" value="1"/>
</dbReference>
<dbReference type="EMBL" id="RJKX01000011">
    <property type="protein sequence ID" value="ROQ01824.1"/>
    <property type="molecule type" value="Genomic_DNA"/>
</dbReference>
<dbReference type="Gene3D" id="3.40.30.10">
    <property type="entry name" value="Glutaredoxin"/>
    <property type="match status" value="1"/>
</dbReference>
<evidence type="ECO:0000313" key="7">
    <source>
        <dbReference type="Proteomes" id="UP000278222"/>
    </source>
</evidence>
<accession>A0A3N1M2R2</accession>
<evidence type="ECO:0000313" key="6">
    <source>
        <dbReference type="EMBL" id="ROQ01824.1"/>
    </source>
</evidence>
<dbReference type="PROSITE" id="PS50404">
    <property type="entry name" value="GST_NTER"/>
    <property type="match status" value="1"/>
</dbReference>
<sequence length="202" mass="22274">MPDLKIYGVARSRAFRVLWAAKELGLEYDHVQIGFDGSNKTPEFLAVNPLGSVPVIADGDFKLFESLAINMYLAKRAGSTLYPAALEDEARTWQWSLFGATELDFPILDWARNTTVLPPEKRDPAVAAKALATLAPKLAALDKALAGRSYLLGEQFTVADLNLASVMYRLLWADLGATPAVKGWLDRCYDRPAAKEARAMRE</sequence>
<dbReference type="InterPro" id="IPR036249">
    <property type="entry name" value="Thioredoxin-like_sf"/>
</dbReference>
<dbReference type="AlphaFoldDB" id="A0A3N1M2R2"/>
<dbReference type="SUPFAM" id="SSF52833">
    <property type="entry name" value="Thioredoxin-like"/>
    <property type="match status" value="1"/>
</dbReference>
<feature type="domain" description="GST C-terminal" evidence="5">
    <location>
        <begin position="85"/>
        <end position="202"/>
    </location>
</feature>
<dbReference type="GO" id="GO:0016740">
    <property type="term" value="F:transferase activity"/>
    <property type="evidence" value="ECO:0007669"/>
    <property type="project" value="UniProtKB-KW"/>
</dbReference>
<evidence type="ECO:0000256" key="3">
    <source>
        <dbReference type="RuleBase" id="RU003494"/>
    </source>
</evidence>
<dbReference type="RefSeq" id="WP_123688549.1">
    <property type="nucleotide sequence ID" value="NZ_AP019700.1"/>
</dbReference>
<dbReference type="PANTHER" id="PTHR44051">
    <property type="entry name" value="GLUTATHIONE S-TRANSFERASE-RELATED"/>
    <property type="match status" value="1"/>
</dbReference>
<gene>
    <name evidence="6" type="ORF">EDC65_1011</name>
</gene>
<dbReference type="SUPFAM" id="SSF47616">
    <property type="entry name" value="GST C-terminal domain-like"/>
    <property type="match status" value="1"/>
</dbReference>
<name>A0A3N1M2R2_9PROT</name>
<dbReference type="Gene3D" id="1.20.1050.10">
    <property type="match status" value="1"/>
</dbReference>
<evidence type="ECO:0000259" key="5">
    <source>
        <dbReference type="PROSITE" id="PS50405"/>
    </source>
</evidence>
<dbReference type="SFLD" id="SFLDS00019">
    <property type="entry name" value="Glutathione_Transferase_(cytos"/>
    <property type="match status" value="1"/>
</dbReference>